<feature type="binding site" evidence="7">
    <location>
        <position position="307"/>
    </location>
    <ligand>
        <name>[4Fe-4S] cluster</name>
        <dbReference type="ChEBI" id="CHEBI:49883"/>
    </ligand>
</feature>
<evidence type="ECO:0000259" key="9">
    <source>
        <dbReference type="Pfam" id="PF26540"/>
    </source>
</evidence>
<dbReference type="EC" id="1.17.7.3" evidence="7"/>
<feature type="binding site" evidence="7">
    <location>
        <position position="272"/>
    </location>
    <ligand>
        <name>[4Fe-4S] cluster</name>
        <dbReference type="ChEBI" id="CHEBI:49883"/>
    </ligand>
</feature>
<dbReference type="SUPFAM" id="SSF51604">
    <property type="entry name" value="Enolase C-terminal domain-like"/>
    <property type="match status" value="1"/>
</dbReference>
<feature type="domain" description="IspG C-terminal" evidence="9">
    <location>
        <begin position="268"/>
        <end position="357"/>
    </location>
</feature>
<feature type="binding site" evidence="7">
    <location>
        <position position="275"/>
    </location>
    <ligand>
        <name>[4Fe-4S] cluster</name>
        <dbReference type="ChEBI" id="CHEBI:49883"/>
    </ligand>
</feature>
<comment type="cofactor">
    <cofactor evidence="7">
        <name>[4Fe-4S] cluster</name>
        <dbReference type="ChEBI" id="CHEBI:49883"/>
    </cofactor>
    <text evidence="7">Binds 1 [4Fe-4S] cluster.</text>
</comment>
<keyword evidence="5 7" id="KW-0411">Iron-sulfur</keyword>
<dbReference type="InterPro" id="IPR058579">
    <property type="entry name" value="IspG_C"/>
</dbReference>
<feature type="domain" description="IspG TIM-barrel" evidence="8">
    <location>
        <begin position="14"/>
        <end position="254"/>
    </location>
</feature>
<gene>
    <name evidence="7 10" type="primary">ispG</name>
    <name evidence="10" type="synonym">gcpE</name>
    <name evidence="10" type="ORF">OL599_00045</name>
</gene>
<name>A0AA42CFN2_9PROT</name>
<dbReference type="InterPro" id="IPR004588">
    <property type="entry name" value="IspG_bac-typ"/>
</dbReference>
<dbReference type="PANTHER" id="PTHR30454:SF0">
    <property type="entry name" value="4-HYDROXY-3-METHYLBUT-2-EN-1-YL DIPHOSPHATE SYNTHASE (FERREDOXIN), CHLOROPLASTIC"/>
    <property type="match status" value="1"/>
</dbReference>
<dbReference type="RefSeq" id="WP_264711542.1">
    <property type="nucleotide sequence ID" value="NZ_JAPDNT010000001.1"/>
</dbReference>
<dbReference type="AlphaFoldDB" id="A0AA42CFN2"/>
<dbReference type="Proteomes" id="UP001165679">
    <property type="component" value="Unassembled WGS sequence"/>
</dbReference>
<dbReference type="NCBIfam" id="TIGR00612">
    <property type="entry name" value="ispG_gcpE"/>
    <property type="match status" value="1"/>
</dbReference>
<dbReference type="NCBIfam" id="NF001540">
    <property type="entry name" value="PRK00366.1"/>
    <property type="match status" value="1"/>
</dbReference>
<keyword evidence="1 7" id="KW-0004">4Fe-4S</keyword>
<dbReference type="GO" id="GO:0019288">
    <property type="term" value="P:isopentenyl diphosphate biosynthetic process, methylerythritol 4-phosphate pathway"/>
    <property type="evidence" value="ECO:0007669"/>
    <property type="project" value="UniProtKB-UniRule"/>
</dbReference>
<dbReference type="InterPro" id="IPR011005">
    <property type="entry name" value="Dihydropteroate_synth-like_sf"/>
</dbReference>
<dbReference type="PANTHER" id="PTHR30454">
    <property type="entry name" value="4-HYDROXY-3-METHYLBUT-2-EN-1-YL DIPHOSPHATE SYNTHASE"/>
    <property type="match status" value="1"/>
</dbReference>
<dbReference type="GO" id="GO:0051539">
    <property type="term" value="F:4 iron, 4 sulfur cluster binding"/>
    <property type="evidence" value="ECO:0007669"/>
    <property type="project" value="UniProtKB-UniRule"/>
</dbReference>
<feature type="binding site" evidence="7">
    <location>
        <position position="314"/>
    </location>
    <ligand>
        <name>[4Fe-4S] cluster</name>
        <dbReference type="ChEBI" id="CHEBI:49883"/>
    </ligand>
</feature>
<dbReference type="EMBL" id="JAPDNT010000001">
    <property type="protein sequence ID" value="MCW3472955.1"/>
    <property type="molecule type" value="Genomic_DNA"/>
</dbReference>
<sequence length="379" mass="40579">MSYRPYQHIERRKSRQIHVGNVAVGGDAPITVQTMTNTPTTDIAGTIAQIKRCERAGVDIVRVSCPDRDSALALKEIVRGVDVPVVADIHFHYKRAIEAAESGAACLRINPGNIGSPERVREVVKAARDHGCSMRIGVNAGSLDKHLLEKYGEPNPEALVESALEHAKILQDHDFHEFKISVKASDVFMAVAAYQQLADVCDHPLHIGITEAGGKRTGTVKSAIGLGNLLWAGVGDTVRVSLSAEPEEEVFVGWELLKALGLRHRGVKIISCPSCARQGFDVIDTVTRLEQRLSHIETPLTLSILGCVVNGPGEALMTDIGVTGGGAGRHMVYNAGKTDHTVGVDGMIDHIVELVEKKAAVLQAEIDAAKAATAKQAAE</sequence>
<reference evidence="10" key="1">
    <citation type="submission" date="2022-09" db="EMBL/GenBank/DDBJ databases">
        <title>Rhodovastum sp. nov. RN2-1 isolated from soil in Seongnam, South Korea.</title>
        <authorList>
            <person name="Le N.T."/>
        </authorList>
    </citation>
    <scope>NUCLEOTIDE SEQUENCE</scope>
    <source>
        <strain evidence="10">RN2-1</strain>
    </source>
</reference>
<dbReference type="InterPro" id="IPR036849">
    <property type="entry name" value="Enolase-like_C_sf"/>
</dbReference>
<keyword evidence="4 7" id="KW-0408">Iron</keyword>
<dbReference type="InterPro" id="IPR016425">
    <property type="entry name" value="IspG_bac"/>
</dbReference>
<dbReference type="SUPFAM" id="SSF56014">
    <property type="entry name" value="Nitrite and sulphite reductase 4Fe-4S domain-like"/>
    <property type="match status" value="1"/>
</dbReference>
<dbReference type="HAMAP" id="MF_00159">
    <property type="entry name" value="IspG"/>
    <property type="match status" value="1"/>
</dbReference>
<dbReference type="Pfam" id="PF26540">
    <property type="entry name" value="GcpE_C"/>
    <property type="match status" value="1"/>
</dbReference>
<keyword evidence="6 7" id="KW-0414">Isoprene biosynthesis</keyword>
<evidence type="ECO:0000256" key="3">
    <source>
        <dbReference type="ARBA" id="ARBA00023002"/>
    </source>
</evidence>
<comment type="similarity">
    <text evidence="7">Belongs to the IspG family.</text>
</comment>
<evidence type="ECO:0000256" key="2">
    <source>
        <dbReference type="ARBA" id="ARBA00022723"/>
    </source>
</evidence>
<organism evidence="10 11">
    <name type="scientific">Limobrevibacterium gyesilva</name>
    <dbReference type="NCBI Taxonomy" id="2991712"/>
    <lineage>
        <taxon>Bacteria</taxon>
        <taxon>Pseudomonadati</taxon>
        <taxon>Pseudomonadota</taxon>
        <taxon>Alphaproteobacteria</taxon>
        <taxon>Acetobacterales</taxon>
        <taxon>Acetobacteraceae</taxon>
        <taxon>Limobrevibacterium</taxon>
    </lineage>
</organism>
<comment type="pathway">
    <text evidence="7">Isoprenoid biosynthesis; isopentenyl diphosphate biosynthesis via DXP pathway; isopentenyl diphosphate from 1-deoxy-D-xylulose 5-phosphate: step 5/6.</text>
</comment>
<evidence type="ECO:0000259" key="8">
    <source>
        <dbReference type="Pfam" id="PF04551"/>
    </source>
</evidence>
<accession>A0AA42CFN2</accession>
<keyword evidence="11" id="KW-1185">Reference proteome</keyword>
<dbReference type="Pfam" id="PF04551">
    <property type="entry name" value="GcpE"/>
    <property type="match status" value="1"/>
</dbReference>
<evidence type="ECO:0000313" key="11">
    <source>
        <dbReference type="Proteomes" id="UP001165679"/>
    </source>
</evidence>
<evidence type="ECO:0000256" key="7">
    <source>
        <dbReference type="HAMAP-Rule" id="MF_00159"/>
    </source>
</evidence>
<comment type="catalytic activity">
    <reaction evidence="7">
        <text>(2E)-4-hydroxy-3-methylbut-2-enyl diphosphate + oxidized [flavodoxin] + H2O + 2 H(+) = 2-C-methyl-D-erythritol 2,4-cyclic diphosphate + reduced [flavodoxin]</text>
        <dbReference type="Rhea" id="RHEA:43604"/>
        <dbReference type="Rhea" id="RHEA-COMP:10622"/>
        <dbReference type="Rhea" id="RHEA-COMP:10623"/>
        <dbReference type="ChEBI" id="CHEBI:15377"/>
        <dbReference type="ChEBI" id="CHEBI:15378"/>
        <dbReference type="ChEBI" id="CHEBI:57618"/>
        <dbReference type="ChEBI" id="CHEBI:58210"/>
        <dbReference type="ChEBI" id="CHEBI:58483"/>
        <dbReference type="ChEBI" id="CHEBI:128753"/>
        <dbReference type="EC" id="1.17.7.3"/>
    </reaction>
</comment>
<dbReference type="GO" id="GO:0046429">
    <property type="term" value="F:4-hydroxy-3-methylbut-2-en-1-yl diphosphate synthase activity (ferredoxin)"/>
    <property type="evidence" value="ECO:0007669"/>
    <property type="project" value="UniProtKB-UniRule"/>
</dbReference>
<keyword evidence="3 7" id="KW-0560">Oxidoreductase</keyword>
<keyword evidence="2 7" id="KW-0479">Metal-binding</keyword>
<reference evidence="10" key="2">
    <citation type="submission" date="2022-10" db="EMBL/GenBank/DDBJ databases">
        <authorList>
            <person name="Trinh H.N."/>
        </authorList>
    </citation>
    <scope>NUCLEOTIDE SEQUENCE</scope>
    <source>
        <strain evidence="10">RN2-1</strain>
    </source>
</reference>
<dbReference type="InterPro" id="IPR045854">
    <property type="entry name" value="NO2/SO3_Rdtase_4Fe4S_sf"/>
</dbReference>
<proteinExistence type="inferred from homology"/>
<dbReference type="FunFam" id="3.20.20.20:FF:000001">
    <property type="entry name" value="4-hydroxy-3-methylbut-2-en-1-yl diphosphate synthase (flavodoxin)"/>
    <property type="match status" value="1"/>
</dbReference>
<dbReference type="InterPro" id="IPR058578">
    <property type="entry name" value="IspG_TIM"/>
</dbReference>
<evidence type="ECO:0000256" key="5">
    <source>
        <dbReference type="ARBA" id="ARBA00023014"/>
    </source>
</evidence>
<dbReference type="Gene3D" id="3.20.20.20">
    <property type="entry name" value="Dihydropteroate synthase-like"/>
    <property type="match status" value="1"/>
</dbReference>
<dbReference type="GO" id="GO:0005506">
    <property type="term" value="F:iron ion binding"/>
    <property type="evidence" value="ECO:0007669"/>
    <property type="project" value="InterPro"/>
</dbReference>
<evidence type="ECO:0000256" key="1">
    <source>
        <dbReference type="ARBA" id="ARBA00022485"/>
    </source>
</evidence>
<evidence type="ECO:0000256" key="6">
    <source>
        <dbReference type="ARBA" id="ARBA00023229"/>
    </source>
</evidence>
<dbReference type="GO" id="GO:0016114">
    <property type="term" value="P:terpenoid biosynthetic process"/>
    <property type="evidence" value="ECO:0007669"/>
    <property type="project" value="InterPro"/>
</dbReference>
<dbReference type="PIRSF" id="PIRSF004640">
    <property type="entry name" value="IspG"/>
    <property type="match status" value="1"/>
</dbReference>
<dbReference type="Gene3D" id="3.30.413.10">
    <property type="entry name" value="Sulfite Reductase Hemoprotein, domain 1"/>
    <property type="match status" value="1"/>
</dbReference>
<dbReference type="GO" id="GO:0141197">
    <property type="term" value="F:4-hydroxy-3-methylbut-2-enyl-diphosphate synthase activity (flavodoxin)"/>
    <property type="evidence" value="ECO:0007669"/>
    <property type="project" value="UniProtKB-EC"/>
</dbReference>
<evidence type="ECO:0000256" key="4">
    <source>
        <dbReference type="ARBA" id="ARBA00023004"/>
    </source>
</evidence>
<protein>
    <recommendedName>
        <fullName evidence="7">4-hydroxy-3-methylbut-2-en-1-yl diphosphate synthase (flavodoxin)</fullName>
        <ecNumber evidence="7">1.17.7.3</ecNumber>
    </recommendedName>
    <alternativeName>
        <fullName evidence="7">1-hydroxy-2-methyl-2-(E)-butenyl 4-diphosphate synthase</fullName>
    </alternativeName>
</protein>
<comment type="caution">
    <text evidence="10">The sequence shown here is derived from an EMBL/GenBank/DDBJ whole genome shotgun (WGS) entry which is preliminary data.</text>
</comment>
<comment type="function">
    <text evidence="7">Converts 2C-methyl-D-erythritol 2,4-cyclodiphosphate (ME-2,4cPP) into 1-hydroxy-2-methyl-2-(E)-butenyl 4-diphosphate.</text>
</comment>
<evidence type="ECO:0000313" key="10">
    <source>
        <dbReference type="EMBL" id="MCW3472955.1"/>
    </source>
</evidence>